<reference evidence="3" key="4">
    <citation type="journal article" date="2015" name="G3 (Bethesda)">
        <title>Genome sequences of three phytopathogenic species of the Magnaporthaceae family of fungi.</title>
        <authorList>
            <person name="Okagaki L.H."/>
            <person name="Nunes C.C."/>
            <person name="Sailsbery J."/>
            <person name="Clay B."/>
            <person name="Brown D."/>
            <person name="John T."/>
            <person name="Oh Y."/>
            <person name="Young N."/>
            <person name="Fitzgerald M."/>
            <person name="Haas B.J."/>
            <person name="Zeng Q."/>
            <person name="Young S."/>
            <person name="Adiconis X."/>
            <person name="Fan L."/>
            <person name="Levin J.Z."/>
            <person name="Mitchell T.K."/>
            <person name="Okubara P.A."/>
            <person name="Farman M.L."/>
            <person name="Kohn L.M."/>
            <person name="Birren B."/>
            <person name="Ma L.-J."/>
            <person name="Dean R.A."/>
        </authorList>
    </citation>
    <scope>NUCLEOTIDE SEQUENCE</scope>
    <source>
        <strain evidence="3">ATCC 64411 / 73-15</strain>
    </source>
</reference>
<gene>
    <name evidence="2" type="ORF">MAPG_10904</name>
</gene>
<accession>A0A0C4EDU4</accession>
<reference evidence="3" key="5">
    <citation type="submission" date="2015-06" db="UniProtKB">
        <authorList>
            <consortium name="EnsemblFungi"/>
        </authorList>
    </citation>
    <scope>IDENTIFICATION</scope>
    <source>
        <strain evidence="3">ATCC 64411</strain>
    </source>
</reference>
<evidence type="ECO:0000313" key="2">
    <source>
        <dbReference type="EMBL" id="KLU91955.1"/>
    </source>
</evidence>
<reference evidence="4" key="1">
    <citation type="submission" date="2010-05" db="EMBL/GenBank/DDBJ databases">
        <title>The genome sequence of Magnaporthe poae strain ATCC 64411.</title>
        <authorList>
            <person name="Ma L.-J."/>
            <person name="Dead R."/>
            <person name="Young S."/>
            <person name="Zeng Q."/>
            <person name="Koehrsen M."/>
            <person name="Alvarado L."/>
            <person name="Berlin A."/>
            <person name="Chapman S.B."/>
            <person name="Chen Z."/>
            <person name="Freedman E."/>
            <person name="Gellesch M."/>
            <person name="Goldberg J."/>
            <person name="Griggs A."/>
            <person name="Gujja S."/>
            <person name="Heilman E.R."/>
            <person name="Heiman D."/>
            <person name="Hepburn T."/>
            <person name="Howarth C."/>
            <person name="Jen D."/>
            <person name="Larson L."/>
            <person name="Mehta T."/>
            <person name="Neiman D."/>
            <person name="Pearson M."/>
            <person name="Roberts A."/>
            <person name="Saif S."/>
            <person name="Shea T."/>
            <person name="Shenoy N."/>
            <person name="Sisk P."/>
            <person name="Stolte C."/>
            <person name="Sykes S."/>
            <person name="Walk T."/>
            <person name="White J."/>
            <person name="Yandava C."/>
            <person name="Haas B."/>
            <person name="Nusbaum C."/>
            <person name="Birren B."/>
        </authorList>
    </citation>
    <scope>NUCLEOTIDE SEQUENCE [LARGE SCALE GENOMIC DNA]</scope>
    <source>
        <strain evidence="4">ATCC 64411 / 73-15</strain>
    </source>
</reference>
<dbReference type="EnsemblFungi" id="MAPG_10904T0">
    <property type="protein sequence ID" value="MAPG_10904T0"/>
    <property type="gene ID" value="MAPG_10904"/>
</dbReference>
<feature type="compositionally biased region" description="Low complexity" evidence="1">
    <location>
        <begin position="1"/>
        <end position="14"/>
    </location>
</feature>
<sequence>MSDASSVVSDLDVLPRGLTPGDGDMDVDLITPTLPRKHRSVSRLGSEDLVAQGQPGRRRDTPIPSDLICS</sequence>
<dbReference type="OrthoDB" id="5206740at2759"/>
<dbReference type="VEuPathDB" id="FungiDB:MAPG_10904"/>
<reference evidence="2" key="2">
    <citation type="submission" date="2010-05" db="EMBL/GenBank/DDBJ databases">
        <title>The Genome Sequence of Magnaporthe poae strain ATCC 64411.</title>
        <authorList>
            <consortium name="The Broad Institute Genome Sequencing Platform"/>
            <consortium name="Broad Institute Genome Sequencing Center for Infectious Disease"/>
            <person name="Ma L.-J."/>
            <person name="Dead R."/>
            <person name="Young S."/>
            <person name="Zeng Q."/>
            <person name="Koehrsen M."/>
            <person name="Alvarado L."/>
            <person name="Berlin A."/>
            <person name="Chapman S.B."/>
            <person name="Chen Z."/>
            <person name="Freedman E."/>
            <person name="Gellesch M."/>
            <person name="Goldberg J."/>
            <person name="Griggs A."/>
            <person name="Gujja S."/>
            <person name="Heilman E.R."/>
            <person name="Heiman D."/>
            <person name="Hepburn T."/>
            <person name="Howarth C."/>
            <person name="Jen D."/>
            <person name="Larson L."/>
            <person name="Mehta T."/>
            <person name="Neiman D."/>
            <person name="Pearson M."/>
            <person name="Roberts A."/>
            <person name="Saif S."/>
            <person name="Shea T."/>
            <person name="Shenoy N."/>
            <person name="Sisk P."/>
            <person name="Stolte C."/>
            <person name="Sykes S."/>
            <person name="Walk T."/>
            <person name="White J."/>
            <person name="Yandava C."/>
            <person name="Haas B."/>
            <person name="Nusbaum C."/>
            <person name="Birren B."/>
        </authorList>
    </citation>
    <scope>NUCLEOTIDE SEQUENCE</scope>
    <source>
        <strain evidence="2">ATCC 64411</strain>
    </source>
</reference>
<organism evidence="3 4">
    <name type="scientific">Magnaporthiopsis poae (strain ATCC 64411 / 73-15)</name>
    <name type="common">Kentucky bluegrass fungus</name>
    <name type="synonym">Magnaporthe poae</name>
    <dbReference type="NCBI Taxonomy" id="644358"/>
    <lineage>
        <taxon>Eukaryota</taxon>
        <taxon>Fungi</taxon>
        <taxon>Dikarya</taxon>
        <taxon>Ascomycota</taxon>
        <taxon>Pezizomycotina</taxon>
        <taxon>Sordariomycetes</taxon>
        <taxon>Sordariomycetidae</taxon>
        <taxon>Magnaporthales</taxon>
        <taxon>Magnaporthaceae</taxon>
        <taxon>Magnaporthiopsis</taxon>
    </lineage>
</organism>
<dbReference type="Proteomes" id="UP000011715">
    <property type="component" value="Unassembled WGS sequence"/>
</dbReference>
<feature type="region of interest" description="Disordered" evidence="1">
    <location>
        <begin position="1"/>
        <end position="70"/>
    </location>
</feature>
<proteinExistence type="predicted"/>
<reference evidence="2" key="3">
    <citation type="submission" date="2011-03" db="EMBL/GenBank/DDBJ databases">
        <title>Annotation of Magnaporthe poae ATCC 64411.</title>
        <authorList>
            <person name="Ma L.-J."/>
            <person name="Dead R."/>
            <person name="Young S.K."/>
            <person name="Zeng Q."/>
            <person name="Gargeya S."/>
            <person name="Fitzgerald M."/>
            <person name="Haas B."/>
            <person name="Abouelleil A."/>
            <person name="Alvarado L."/>
            <person name="Arachchi H.M."/>
            <person name="Berlin A."/>
            <person name="Brown A."/>
            <person name="Chapman S.B."/>
            <person name="Chen Z."/>
            <person name="Dunbar C."/>
            <person name="Freedman E."/>
            <person name="Gearin G."/>
            <person name="Gellesch M."/>
            <person name="Goldberg J."/>
            <person name="Griggs A."/>
            <person name="Gujja S."/>
            <person name="Heiman D."/>
            <person name="Howarth C."/>
            <person name="Larson L."/>
            <person name="Lui A."/>
            <person name="MacDonald P.J.P."/>
            <person name="Mehta T."/>
            <person name="Montmayeur A."/>
            <person name="Murphy C."/>
            <person name="Neiman D."/>
            <person name="Pearson M."/>
            <person name="Priest M."/>
            <person name="Roberts A."/>
            <person name="Saif S."/>
            <person name="Shea T."/>
            <person name="Shenoy N."/>
            <person name="Sisk P."/>
            <person name="Stolte C."/>
            <person name="Sykes S."/>
            <person name="Yandava C."/>
            <person name="Wortman J."/>
            <person name="Nusbaum C."/>
            <person name="Birren B."/>
        </authorList>
    </citation>
    <scope>NUCLEOTIDE SEQUENCE</scope>
    <source>
        <strain evidence="2">ATCC 64411</strain>
    </source>
</reference>
<evidence type="ECO:0000313" key="4">
    <source>
        <dbReference type="Proteomes" id="UP000011715"/>
    </source>
</evidence>
<dbReference type="AlphaFoldDB" id="A0A0C4EDU4"/>
<protein>
    <submittedName>
        <fullName evidence="2 3">Uncharacterized protein</fullName>
    </submittedName>
</protein>
<dbReference type="EMBL" id="ADBL01002683">
    <property type="status" value="NOT_ANNOTATED_CDS"/>
    <property type="molecule type" value="Genomic_DNA"/>
</dbReference>
<dbReference type="EMBL" id="GL876978">
    <property type="protein sequence ID" value="KLU91955.1"/>
    <property type="molecule type" value="Genomic_DNA"/>
</dbReference>
<name>A0A0C4EDU4_MAGP6</name>
<evidence type="ECO:0000256" key="1">
    <source>
        <dbReference type="SAM" id="MobiDB-lite"/>
    </source>
</evidence>
<keyword evidence="4" id="KW-1185">Reference proteome</keyword>
<evidence type="ECO:0000313" key="3">
    <source>
        <dbReference type="EnsemblFungi" id="MAPG_10904T0"/>
    </source>
</evidence>